<evidence type="ECO:0000313" key="3">
    <source>
        <dbReference type="EMBL" id="VFK43081.1"/>
    </source>
</evidence>
<evidence type="ECO:0000313" key="2">
    <source>
        <dbReference type="EMBL" id="VFK37035.1"/>
    </source>
</evidence>
<dbReference type="SUPFAM" id="SSF53254">
    <property type="entry name" value="Phosphoglycerate mutase-like"/>
    <property type="match status" value="1"/>
</dbReference>
<feature type="compositionally biased region" description="Basic and acidic residues" evidence="1">
    <location>
        <begin position="148"/>
        <end position="159"/>
    </location>
</feature>
<dbReference type="SMART" id="SM00855">
    <property type="entry name" value="PGAM"/>
    <property type="match status" value="1"/>
</dbReference>
<dbReference type="EMBL" id="CAADFR010000009">
    <property type="protein sequence ID" value="VFK37035.1"/>
    <property type="molecule type" value="Genomic_DNA"/>
</dbReference>
<dbReference type="InterPro" id="IPR013078">
    <property type="entry name" value="His_Pase_superF_clade-1"/>
</dbReference>
<dbReference type="EMBL" id="CAADFU010000022">
    <property type="protein sequence ID" value="VFK43081.1"/>
    <property type="molecule type" value="Genomic_DNA"/>
</dbReference>
<dbReference type="Pfam" id="PF00300">
    <property type="entry name" value="His_Phos_1"/>
    <property type="match status" value="1"/>
</dbReference>
<dbReference type="GO" id="GO:0005737">
    <property type="term" value="C:cytoplasm"/>
    <property type="evidence" value="ECO:0007669"/>
    <property type="project" value="TreeGrafter"/>
</dbReference>
<evidence type="ECO:0000313" key="4">
    <source>
        <dbReference type="EMBL" id="VFK77731.1"/>
    </source>
</evidence>
<name>A0A450YNF5_9GAMM</name>
<dbReference type="GO" id="GO:0016791">
    <property type="term" value="F:phosphatase activity"/>
    <property type="evidence" value="ECO:0007669"/>
    <property type="project" value="TreeGrafter"/>
</dbReference>
<dbReference type="CDD" id="cd07067">
    <property type="entry name" value="HP_PGM_like"/>
    <property type="match status" value="1"/>
</dbReference>
<feature type="region of interest" description="Disordered" evidence="1">
    <location>
        <begin position="130"/>
        <end position="163"/>
    </location>
</feature>
<dbReference type="Gene3D" id="3.40.50.1240">
    <property type="entry name" value="Phosphoglycerate mutase-like"/>
    <property type="match status" value="1"/>
</dbReference>
<accession>A0A450YNF5</accession>
<dbReference type="PANTHER" id="PTHR48100">
    <property type="entry name" value="BROAD-SPECIFICITY PHOSPHATASE YOR283W-RELATED"/>
    <property type="match status" value="1"/>
</dbReference>
<sequence>MKQVLLIRHCETSLQGRYIGRTDPSLTASGIVRARGLAGRLQRLVRAPTSRQIPVLSSPARRAVETARLATEWTGSGIWRDEDLREIDFGGWEGKDFREIVATDAELVDKWARDEMGFCFSGGGMRRRLSGTGEARGAPAPGPSGRDGCGRDPRRRDSISDLSFPGTTATITLSVRSCPRLHHRISFVRWRRGPYGIE</sequence>
<gene>
    <name evidence="4" type="ORF">BECKSD772D_GA0070982_100160</name>
    <name evidence="3" type="ORF">BECKSD772E_GA0070983_102216</name>
    <name evidence="2" type="ORF">BECKSD772F_GA0070984_100916</name>
</gene>
<proteinExistence type="predicted"/>
<dbReference type="EMBL" id="CAADHB010000001">
    <property type="protein sequence ID" value="VFK77731.1"/>
    <property type="molecule type" value="Genomic_DNA"/>
</dbReference>
<organism evidence="3">
    <name type="scientific">Candidatus Kentrum sp. SD</name>
    <dbReference type="NCBI Taxonomy" id="2126332"/>
    <lineage>
        <taxon>Bacteria</taxon>
        <taxon>Pseudomonadati</taxon>
        <taxon>Pseudomonadota</taxon>
        <taxon>Gammaproteobacteria</taxon>
        <taxon>Candidatus Kentrum</taxon>
    </lineage>
</organism>
<dbReference type="PANTHER" id="PTHR48100:SF1">
    <property type="entry name" value="HISTIDINE PHOSPHATASE FAMILY PROTEIN-RELATED"/>
    <property type="match status" value="1"/>
</dbReference>
<protein>
    <submittedName>
        <fullName evidence="3">Histidine phosphatase superfamily (Branch 1)</fullName>
    </submittedName>
</protein>
<dbReference type="AlphaFoldDB" id="A0A450YNF5"/>
<dbReference type="InterPro" id="IPR050275">
    <property type="entry name" value="PGM_Phosphatase"/>
</dbReference>
<dbReference type="InterPro" id="IPR029033">
    <property type="entry name" value="His_PPase_superfam"/>
</dbReference>
<evidence type="ECO:0000256" key="1">
    <source>
        <dbReference type="SAM" id="MobiDB-lite"/>
    </source>
</evidence>
<reference evidence="3" key="1">
    <citation type="submission" date="2019-02" db="EMBL/GenBank/DDBJ databases">
        <authorList>
            <person name="Gruber-Vodicka R. H."/>
            <person name="Seah K. B. B."/>
        </authorList>
    </citation>
    <scope>NUCLEOTIDE SEQUENCE</scope>
    <source>
        <strain evidence="4">BECK_S127</strain>
        <strain evidence="3">BECK_S1320</strain>
        <strain evidence="2">BECK_S1321</strain>
    </source>
</reference>